<sequence>MIYNRNVNDVLSLFNNSEGFVTVCAPMVRYSKIQFRSLVRQYNCDLCFSPMIMADSFCKSEKARQNEFSTNRNDSPVVVQFAANNAADFVEAANLVAPYCDGVDLNCGCPQRWAKQLGVGCALLEDPQNIYNIVRE</sequence>
<accession>A0A1W4WTK7</accession>
<dbReference type="PANTHER" id="PTHR11082">
    <property type="entry name" value="TRNA-DIHYDROURIDINE SYNTHASE"/>
    <property type="match status" value="1"/>
</dbReference>
<organism evidence="7 8">
    <name type="scientific">Agrilus planipennis</name>
    <name type="common">Emerald ash borer</name>
    <name type="synonym">Agrilus marcopoli</name>
    <dbReference type="NCBI Taxonomy" id="224129"/>
    <lineage>
        <taxon>Eukaryota</taxon>
        <taxon>Metazoa</taxon>
        <taxon>Ecdysozoa</taxon>
        <taxon>Arthropoda</taxon>
        <taxon>Hexapoda</taxon>
        <taxon>Insecta</taxon>
        <taxon>Pterygota</taxon>
        <taxon>Neoptera</taxon>
        <taxon>Endopterygota</taxon>
        <taxon>Coleoptera</taxon>
        <taxon>Polyphaga</taxon>
        <taxon>Elateriformia</taxon>
        <taxon>Buprestoidea</taxon>
        <taxon>Buprestidae</taxon>
        <taxon>Agrilinae</taxon>
        <taxon>Agrilus</taxon>
    </lineage>
</organism>
<dbReference type="AlphaFoldDB" id="A0A1W4WTK7"/>
<name>A0A1W4WTK7_AGRPL</name>
<dbReference type="SUPFAM" id="SSF51395">
    <property type="entry name" value="FMN-linked oxidoreductases"/>
    <property type="match status" value="1"/>
</dbReference>
<proteinExistence type="predicted"/>
<evidence type="ECO:0000313" key="8">
    <source>
        <dbReference type="RefSeq" id="XP_018327229.1"/>
    </source>
</evidence>
<dbReference type="Gene3D" id="3.20.20.70">
    <property type="entry name" value="Aldolase class I"/>
    <property type="match status" value="1"/>
</dbReference>
<reference evidence="8" key="1">
    <citation type="submission" date="2025-08" db="UniProtKB">
        <authorList>
            <consortium name="RefSeq"/>
        </authorList>
    </citation>
    <scope>IDENTIFICATION</scope>
    <source>
        <tissue evidence="8">Entire body</tissue>
    </source>
</reference>
<dbReference type="InterPro" id="IPR018517">
    <property type="entry name" value="tRNA_hU_synthase_CS"/>
</dbReference>
<protein>
    <submittedName>
        <fullName evidence="8">tRNA-dihydrouridine(20a/20b) synthase [NAD(P)+]-like isoform X2</fullName>
    </submittedName>
</protein>
<dbReference type="GO" id="GO:0050660">
    <property type="term" value="F:flavin adenine dinucleotide binding"/>
    <property type="evidence" value="ECO:0007669"/>
    <property type="project" value="InterPro"/>
</dbReference>
<dbReference type="OrthoDB" id="9977870at2759"/>
<dbReference type="PROSITE" id="PS01136">
    <property type="entry name" value="UPF0034"/>
    <property type="match status" value="1"/>
</dbReference>
<dbReference type="CDD" id="cd02801">
    <property type="entry name" value="DUS_like_FMN"/>
    <property type="match status" value="1"/>
</dbReference>
<feature type="domain" description="DUS-like FMN-binding" evidence="6">
    <location>
        <begin position="24"/>
        <end position="136"/>
    </location>
</feature>
<dbReference type="InterPro" id="IPR013785">
    <property type="entry name" value="Aldolase_TIM"/>
</dbReference>
<dbReference type="Pfam" id="PF01207">
    <property type="entry name" value="Dus"/>
    <property type="match status" value="1"/>
</dbReference>
<dbReference type="Proteomes" id="UP000192223">
    <property type="component" value="Unplaced"/>
</dbReference>
<keyword evidence="4" id="KW-0819">tRNA processing</keyword>
<dbReference type="InterPro" id="IPR035587">
    <property type="entry name" value="DUS-like_FMN-bd"/>
</dbReference>
<evidence type="ECO:0000256" key="4">
    <source>
        <dbReference type="ARBA" id="ARBA00022694"/>
    </source>
</evidence>
<dbReference type="CTD" id="35179"/>
<dbReference type="GO" id="GO:0017150">
    <property type="term" value="F:tRNA dihydrouridine synthase activity"/>
    <property type="evidence" value="ECO:0007669"/>
    <property type="project" value="InterPro"/>
</dbReference>
<evidence type="ECO:0000256" key="2">
    <source>
        <dbReference type="ARBA" id="ARBA00022630"/>
    </source>
</evidence>
<evidence type="ECO:0000256" key="1">
    <source>
        <dbReference type="ARBA" id="ARBA00001917"/>
    </source>
</evidence>
<evidence type="ECO:0000256" key="3">
    <source>
        <dbReference type="ARBA" id="ARBA00022643"/>
    </source>
</evidence>
<evidence type="ECO:0000259" key="6">
    <source>
        <dbReference type="Pfam" id="PF01207"/>
    </source>
</evidence>
<keyword evidence="7" id="KW-1185">Reference proteome</keyword>
<dbReference type="GeneID" id="108738335"/>
<keyword evidence="2" id="KW-0285">Flavoprotein</keyword>
<gene>
    <name evidence="8" type="primary">LOC108738335</name>
</gene>
<dbReference type="RefSeq" id="XP_018327229.1">
    <property type="nucleotide sequence ID" value="XM_018471727.1"/>
</dbReference>
<evidence type="ECO:0000256" key="5">
    <source>
        <dbReference type="ARBA" id="ARBA00023002"/>
    </source>
</evidence>
<evidence type="ECO:0000313" key="7">
    <source>
        <dbReference type="Proteomes" id="UP000192223"/>
    </source>
</evidence>
<keyword evidence="5" id="KW-0560">Oxidoreductase</keyword>
<keyword evidence="3" id="KW-0288">FMN</keyword>
<dbReference type="PANTHER" id="PTHR11082:SF31">
    <property type="entry name" value="TRNA-DIHYDROURIDINE(20A_20B) SYNTHASE [NAD(P)+]-LIKE"/>
    <property type="match status" value="1"/>
</dbReference>
<comment type="cofactor">
    <cofactor evidence="1">
        <name>FMN</name>
        <dbReference type="ChEBI" id="CHEBI:58210"/>
    </cofactor>
</comment>